<dbReference type="OrthoDB" id="4261536at2"/>
<dbReference type="EMBL" id="CP042266">
    <property type="protein sequence ID" value="QDY78101.1"/>
    <property type="molecule type" value="Genomic_DNA"/>
</dbReference>
<dbReference type="AlphaFoldDB" id="A0A5B8JDQ5"/>
<keyword evidence="2" id="KW-1185">Reference proteome</keyword>
<proteinExistence type="predicted"/>
<name>A0A5B8JDQ5_9ACTN</name>
<dbReference type="Proteomes" id="UP000320580">
    <property type="component" value="Chromosome"/>
</dbReference>
<dbReference type="KEGG" id="sqz:FQU76_18170"/>
<gene>
    <name evidence="1" type="ORF">FQU76_18170</name>
</gene>
<organism evidence="1 2">
    <name type="scientific">Streptomyces qinzhouensis</name>
    <dbReference type="NCBI Taxonomy" id="2599401"/>
    <lineage>
        <taxon>Bacteria</taxon>
        <taxon>Bacillati</taxon>
        <taxon>Actinomycetota</taxon>
        <taxon>Actinomycetes</taxon>
        <taxon>Kitasatosporales</taxon>
        <taxon>Streptomycetaceae</taxon>
        <taxon>Streptomyces</taxon>
    </lineage>
</organism>
<dbReference type="RefSeq" id="WP_146481423.1">
    <property type="nucleotide sequence ID" value="NZ_CP042266.1"/>
</dbReference>
<evidence type="ECO:0000313" key="2">
    <source>
        <dbReference type="Proteomes" id="UP000320580"/>
    </source>
</evidence>
<evidence type="ECO:0000313" key="1">
    <source>
        <dbReference type="EMBL" id="QDY78101.1"/>
    </source>
</evidence>
<accession>A0A5B8JDQ5</accession>
<sequence length="118" mass="13050">MVTTTPGYWCECRTASAFIAFIDAPTADHAVRWIAIALHTILPALDPDASAHTWRWLQQDRHTMTEDLQQGQPGTLTIATLTTRITWTAHPALFLPLAHRHNIQLPPCAGAFRATATP</sequence>
<reference evidence="1 2" key="1">
    <citation type="submission" date="2019-07" db="EMBL/GenBank/DDBJ databases">
        <authorList>
            <person name="Zhu P."/>
        </authorList>
    </citation>
    <scope>NUCLEOTIDE SEQUENCE [LARGE SCALE GENOMIC DNA]</scope>
    <source>
        <strain evidence="1 2">SSL-25</strain>
    </source>
</reference>
<protein>
    <submittedName>
        <fullName evidence="1">Uncharacterized protein</fullName>
    </submittedName>
</protein>